<protein>
    <submittedName>
        <fullName evidence="1">Uncharacterized protein</fullName>
    </submittedName>
</protein>
<evidence type="ECO:0000313" key="2">
    <source>
        <dbReference type="Proteomes" id="UP000198850"/>
    </source>
</evidence>
<dbReference type="RefSeq" id="WP_090554578.1">
    <property type="nucleotide sequence ID" value="NZ_FNRA01000001.1"/>
</dbReference>
<sequence>MKQYACTKEIAEAANRHFEREVYNFLYTWVHDHEDETLLRFDQPLEQYLENDALRDFFLNTQQSMQKLLKNRFIACHLGRRVGAVYFDPASGDPLLAPTEQRIYNLTRRMDTERMHVPFRSVHPNKQTDAGDTADISSYPVNSEEIRYNSGNHFISCPANSNVFDENSKHCTAKSEGNLHVLFKRGFLEDRLHDVKVLTAAMHEAGETQPQFFVIYSRHSLQEGHFGTSLVIMDPSNSEFPRRVLVCDTLLKELPQHPRWWNHFIAEFSHVFGDAVTEIVEDLSHPLQKVNIKGDAPYRHDWDCPYYAASMADALSDLVKNNTALPLNGSAADIHNAMKDLMQDYYQPDQEIKDRAGIQHSNLLKRWKSGRELIKELVLENSRKSSYEL</sequence>
<dbReference type="Proteomes" id="UP000198850">
    <property type="component" value="Unassembled WGS sequence"/>
</dbReference>
<gene>
    <name evidence="1" type="ORF">SAMN05443550_101380</name>
</gene>
<keyword evidence="2" id="KW-1185">Reference proteome</keyword>
<accession>A0A1H3WSS5</accession>
<evidence type="ECO:0000313" key="1">
    <source>
        <dbReference type="EMBL" id="SDZ90193.1"/>
    </source>
</evidence>
<dbReference type="OrthoDB" id="737509at2"/>
<dbReference type="AlphaFoldDB" id="A0A1H3WSS5"/>
<dbReference type="EMBL" id="FNRA01000001">
    <property type="protein sequence ID" value="SDZ90193.1"/>
    <property type="molecule type" value="Genomic_DNA"/>
</dbReference>
<organism evidence="1 2">
    <name type="scientific">Pedobacter hartonius</name>
    <dbReference type="NCBI Taxonomy" id="425514"/>
    <lineage>
        <taxon>Bacteria</taxon>
        <taxon>Pseudomonadati</taxon>
        <taxon>Bacteroidota</taxon>
        <taxon>Sphingobacteriia</taxon>
        <taxon>Sphingobacteriales</taxon>
        <taxon>Sphingobacteriaceae</taxon>
        <taxon>Pedobacter</taxon>
    </lineage>
</organism>
<proteinExistence type="predicted"/>
<name>A0A1H3WSS5_9SPHI</name>
<reference evidence="1 2" key="1">
    <citation type="submission" date="2016-10" db="EMBL/GenBank/DDBJ databases">
        <authorList>
            <person name="de Groot N.N."/>
        </authorList>
    </citation>
    <scope>NUCLEOTIDE SEQUENCE [LARGE SCALE GENOMIC DNA]</scope>
    <source>
        <strain evidence="1 2">DSM 19033</strain>
    </source>
</reference>